<dbReference type="AlphaFoldDB" id="A0A9N9IAJ4"/>
<gene>
    <name evidence="2" type="ORF">ALEPTO_LOCUS12480</name>
</gene>
<dbReference type="EMBL" id="CAJVPS010028674">
    <property type="protein sequence ID" value="CAG8726967.1"/>
    <property type="molecule type" value="Genomic_DNA"/>
</dbReference>
<dbReference type="Pfam" id="PF02214">
    <property type="entry name" value="BTB_2"/>
    <property type="match status" value="1"/>
</dbReference>
<evidence type="ECO:0000259" key="1">
    <source>
        <dbReference type="Pfam" id="PF02214"/>
    </source>
</evidence>
<dbReference type="InterPro" id="IPR011333">
    <property type="entry name" value="SKP1/BTB/POZ_sf"/>
</dbReference>
<protein>
    <submittedName>
        <fullName evidence="2">518_t:CDS:1</fullName>
    </submittedName>
</protein>
<dbReference type="GO" id="GO:0051260">
    <property type="term" value="P:protein homooligomerization"/>
    <property type="evidence" value="ECO:0007669"/>
    <property type="project" value="InterPro"/>
</dbReference>
<comment type="caution">
    <text evidence="2">The sequence shown here is derived from an EMBL/GenBank/DDBJ whole genome shotgun (WGS) entry which is preliminary data.</text>
</comment>
<feature type="domain" description="Potassium channel tetramerisation-type BTB" evidence="1">
    <location>
        <begin position="2"/>
        <end position="75"/>
    </location>
</feature>
<organism evidence="2 3">
    <name type="scientific">Ambispora leptoticha</name>
    <dbReference type="NCBI Taxonomy" id="144679"/>
    <lineage>
        <taxon>Eukaryota</taxon>
        <taxon>Fungi</taxon>
        <taxon>Fungi incertae sedis</taxon>
        <taxon>Mucoromycota</taxon>
        <taxon>Glomeromycotina</taxon>
        <taxon>Glomeromycetes</taxon>
        <taxon>Archaeosporales</taxon>
        <taxon>Ambisporaceae</taxon>
        <taxon>Ambispora</taxon>
    </lineage>
</organism>
<keyword evidence="3" id="KW-1185">Reference proteome</keyword>
<feature type="non-terminal residue" evidence="2">
    <location>
        <position position="1"/>
    </location>
</feature>
<name>A0A9N9IAJ4_9GLOM</name>
<sequence length="192" mass="22548">YPETLLGTMFQERNAELLHPIKENEYFIDRNGRAFHYIMEYYRTGKVVWGGAGSDRKITRRELDEELDYFLIPPLTPAISLAMDFEAFIKAMTQICVRAFHLAGETSIKVTATTNGQYLIVRYLNQGTSVHVSVPRIGKKILKIFGKEIHQHLQRSWPVLRWEPLEIKHAYIVNLYLRKDPVIYTEDRPKWH</sequence>
<dbReference type="Gene3D" id="3.30.710.10">
    <property type="entry name" value="Potassium Channel Kv1.1, Chain A"/>
    <property type="match status" value="1"/>
</dbReference>
<dbReference type="PANTHER" id="PTHR14499:SF136">
    <property type="entry name" value="GH08630P"/>
    <property type="match status" value="1"/>
</dbReference>
<evidence type="ECO:0000313" key="3">
    <source>
        <dbReference type="Proteomes" id="UP000789508"/>
    </source>
</evidence>
<dbReference type="PANTHER" id="PTHR14499">
    <property type="entry name" value="POTASSIUM CHANNEL TETRAMERIZATION DOMAIN-CONTAINING"/>
    <property type="match status" value="1"/>
</dbReference>
<evidence type="ECO:0000313" key="2">
    <source>
        <dbReference type="EMBL" id="CAG8726967.1"/>
    </source>
</evidence>
<accession>A0A9N9IAJ4</accession>
<proteinExistence type="predicted"/>
<reference evidence="2" key="1">
    <citation type="submission" date="2021-06" db="EMBL/GenBank/DDBJ databases">
        <authorList>
            <person name="Kallberg Y."/>
            <person name="Tangrot J."/>
            <person name="Rosling A."/>
        </authorList>
    </citation>
    <scope>NUCLEOTIDE SEQUENCE</scope>
    <source>
        <strain evidence="2">FL130A</strain>
    </source>
</reference>
<dbReference type="Proteomes" id="UP000789508">
    <property type="component" value="Unassembled WGS sequence"/>
</dbReference>
<dbReference type="OrthoDB" id="10025005at2759"/>
<dbReference type="SUPFAM" id="SSF54695">
    <property type="entry name" value="POZ domain"/>
    <property type="match status" value="1"/>
</dbReference>
<dbReference type="InterPro" id="IPR003131">
    <property type="entry name" value="T1-type_BTB"/>
</dbReference>